<evidence type="ECO:0000313" key="5">
    <source>
        <dbReference type="Proteomes" id="UP000521943"/>
    </source>
</evidence>
<comment type="caution">
    <text evidence="4">The sequence shown here is derived from an EMBL/GenBank/DDBJ whole genome shotgun (WGS) entry which is preliminary data.</text>
</comment>
<feature type="region of interest" description="Disordered" evidence="2">
    <location>
        <begin position="261"/>
        <end position="288"/>
    </location>
</feature>
<dbReference type="Proteomes" id="UP000521943">
    <property type="component" value="Unassembled WGS sequence"/>
</dbReference>
<evidence type="ECO:0000313" key="4">
    <source>
        <dbReference type="EMBL" id="KAF6749730.1"/>
    </source>
</evidence>
<evidence type="ECO:0000256" key="1">
    <source>
        <dbReference type="ARBA" id="ARBA00009679"/>
    </source>
</evidence>
<protein>
    <recommendedName>
        <fullName evidence="3">Zinc finger Mcm10/DnaG-type domain-containing protein</fullName>
    </recommendedName>
</protein>
<gene>
    <name evidence="4" type="ORF">DFP72DRAFT_818534</name>
</gene>
<dbReference type="Pfam" id="PF09329">
    <property type="entry name" value="zf-primase"/>
    <property type="match status" value="1"/>
</dbReference>
<dbReference type="InterPro" id="IPR015408">
    <property type="entry name" value="Znf_Mcm10/DnaG"/>
</dbReference>
<feature type="region of interest" description="Disordered" evidence="2">
    <location>
        <begin position="26"/>
        <end position="130"/>
    </location>
</feature>
<keyword evidence="5" id="KW-1185">Reference proteome</keyword>
<feature type="compositionally biased region" description="Acidic residues" evidence="2">
    <location>
        <begin position="683"/>
        <end position="695"/>
    </location>
</feature>
<name>A0A8H6HMF6_9AGAR</name>
<dbReference type="PANTHER" id="PTHR13454:SF11">
    <property type="entry name" value="PROTEIN MCM10 HOMOLOG"/>
    <property type="match status" value="1"/>
</dbReference>
<feature type="region of interest" description="Disordered" evidence="2">
    <location>
        <begin position="559"/>
        <end position="695"/>
    </location>
</feature>
<dbReference type="InterPro" id="IPR040184">
    <property type="entry name" value="Mcm10"/>
</dbReference>
<feature type="domain" description="Zinc finger Mcm10/DnaG-type" evidence="3">
    <location>
        <begin position="404"/>
        <end position="449"/>
    </location>
</feature>
<feature type="compositionally biased region" description="Basic and acidic residues" evidence="2">
    <location>
        <begin position="120"/>
        <end position="130"/>
    </location>
</feature>
<dbReference type="GO" id="GO:0003697">
    <property type="term" value="F:single-stranded DNA binding"/>
    <property type="evidence" value="ECO:0007669"/>
    <property type="project" value="InterPro"/>
</dbReference>
<dbReference type="PANTHER" id="PTHR13454">
    <property type="entry name" value="PROTEIN MCM10 HOMOLOG"/>
    <property type="match status" value="1"/>
</dbReference>
<dbReference type="GO" id="GO:0006270">
    <property type="term" value="P:DNA replication initiation"/>
    <property type="evidence" value="ECO:0007669"/>
    <property type="project" value="InterPro"/>
</dbReference>
<dbReference type="OrthoDB" id="202825at2759"/>
<dbReference type="Gene3D" id="2.40.50.140">
    <property type="entry name" value="Nucleic acid-binding proteins"/>
    <property type="match status" value="1"/>
</dbReference>
<organism evidence="4 5">
    <name type="scientific">Ephemerocybe angulata</name>
    <dbReference type="NCBI Taxonomy" id="980116"/>
    <lineage>
        <taxon>Eukaryota</taxon>
        <taxon>Fungi</taxon>
        <taxon>Dikarya</taxon>
        <taxon>Basidiomycota</taxon>
        <taxon>Agaricomycotina</taxon>
        <taxon>Agaricomycetes</taxon>
        <taxon>Agaricomycetidae</taxon>
        <taxon>Agaricales</taxon>
        <taxon>Agaricineae</taxon>
        <taxon>Psathyrellaceae</taxon>
        <taxon>Ephemerocybe</taxon>
    </lineage>
</organism>
<dbReference type="GO" id="GO:0043596">
    <property type="term" value="C:nuclear replication fork"/>
    <property type="evidence" value="ECO:0007669"/>
    <property type="project" value="TreeGrafter"/>
</dbReference>
<dbReference type="InterPro" id="IPR012340">
    <property type="entry name" value="NA-bd_OB-fold"/>
</dbReference>
<evidence type="ECO:0000259" key="3">
    <source>
        <dbReference type="Pfam" id="PF09329"/>
    </source>
</evidence>
<evidence type="ECO:0000256" key="2">
    <source>
        <dbReference type="SAM" id="MobiDB-lite"/>
    </source>
</evidence>
<dbReference type="AlphaFoldDB" id="A0A8H6HMF6"/>
<comment type="similarity">
    <text evidence="1">Belongs to the MCM10 family.</text>
</comment>
<dbReference type="GO" id="GO:0003688">
    <property type="term" value="F:DNA replication origin binding"/>
    <property type="evidence" value="ECO:0007669"/>
    <property type="project" value="TreeGrafter"/>
</dbReference>
<proteinExistence type="inferred from homology"/>
<sequence>MDSSSHRIQQERQRKEEIAKKIAALQAELGELPETVVGKPPGSPKRKRPEPKLLVPETPSPRKKRKTEQPAPQRQSVPQPAFKRAPAASGSQPRKSTSSSSNTQPPPPKPSNILENLSKITKDSETVEKESTVIRTTAFTDQAIPAQDYNDTSTVKRDERLALIQDFEPGPYDHTPPSDDPTFEKLEPHSNIALKSRSISHEDFKDHLYGRYYLSPSQLYSCIRLQADKQHYDVPIPGDWVTIAVVAERGPIRYTRAPIALEGDPSSAKPNDKWKNSKKPSAEQAKPTGRKYMNMKLIDFGARTKSSATGGKAVVRGDAFLSLLLFEAESVDLVDAGGKRPEKVYRGGSKGAFESLEKLKEGDVIALLNPRILKPYQKSSDKPHPVDNILAVTPECASSIAVLGRARDLGMCAVKKKDGSVCGSWVDKRLSDVCEYHVQNAVQHRRAARPEFTAGTGGMSTSTVVKRKHDYDPARQWGLAPSLTSTASSSTYIVSGHIVKNSQASMFNSENMGREGQAKAKRKLANDEVERQLKKMLERDREGMEVVIKAREAAQARLDASEAAASGSGSGSGPKESGAKGKGKAYSQSVIRSLGFDPTLRPGHRRGEITEDSQNKRQKLEALCSTKREIKLGPVPGPRKLSNIVAPPKAAPASRMDSEERSASPPPQVEQETKDAVSAPAPAEEEDGMIDLDDF</sequence>
<feature type="compositionally biased region" description="Low complexity" evidence="2">
    <location>
        <begin position="91"/>
        <end position="103"/>
    </location>
</feature>
<reference evidence="4 5" key="1">
    <citation type="submission" date="2020-07" db="EMBL/GenBank/DDBJ databases">
        <title>Comparative genomics of pyrophilous fungi reveals a link between fire events and developmental genes.</title>
        <authorList>
            <consortium name="DOE Joint Genome Institute"/>
            <person name="Steindorff A.S."/>
            <person name="Carver A."/>
            <person name="Calhoun S."/>
            <person name="Stillman K."/>
            <person name="Liu H."/>
            <person name="Lipzen A."/>
            <person name="Pangilinan J."/>
            <person name="Labutti K."/>
            <person name="Bruns T.D."/>
            <person name="Grigoriev I.V."/>
        </authorList>
    </citation>
    <scope>NUCLEOTIDE SEQUENCE [LARGE SCALE GENOMIC DNA]</scope>
    <source>
        <strain evidence="4 5">CBS 144469</strain>
    </source>
</reference>
<dbReference type="EMBL" id="JACGCI010000061">
    <property type="protein sequence ID" value="KAF6749730.1"/>
    <property type="molecule type" value="Genomic_DNA"/>
</dbReference>
<feature type="compositionally biased region" description="Basic and acidic residues" evidence="2">
    <location>
        <begin position="605"/>
        <end position="631"/>
    </location>
</feature>
<accession>A0A8H6HMF6</accession>